<keyword evidence="2" id="KW-0472">Membrane</keyword>
<feature type="transmembrane region" description="Helical" evidence="2">
    <location>
        <begin position="106"/>
        <end position="129"/>
    </location>
</feature>
<dbReference type="PANTHER" id="PTHR31495">
    <property type="entry name" value="PEROXYGENASE 3-RELATED"/>
    <property type="match status" value="1"/>
</dbReference>
<dbReference type="InterPro" id="IPR007736">
    <property type="entry name" value="Caleosin-related"/>
</dbReference>
<dbReference type="EMBL" id="MU005764">
    <property type="protein sequence ID" value="KAF2714432.1"/>
    <property type="molecule type" value="Genomic_DNA"/>
</dbReference>
<reference evidence="3" key="1">
    <citation type="journal article" date="2020" name="Stud. Mycol.">
        <title>101 Dothideomycetes genomes: a test case for predicting lifestyles and emergence of pathogens.</title>
        <authorList>
            <person name="Haridas S."/>
            <person name="Albert R."/>
            <person name="Binder M."/>
            <person name="Bloem J."/>
            <person name="Labutti K."/>
            <person name="Salamov A."/>
            <person name="Andreopoulos B."/>
            <person name="Baker S."/>
            <person name="Barry K."/>
            <person name="Bills G."/>
            <person name="Bluhm B."/>
            <person name="Cannon C."/>
            <person name="Castanera R."/>
            <person name="Culley D."/>
            <person name="Daum C."/>
            <person name="Ezra D."/>
            <person name="Gonzalez J."/>
            <person name="Henrissat B."/>
            <person name="Kuo A."/>
            <person name="Liang C."/>
            <person name="Lipzen A."/>
            <person name="Lutzoni F."/>
            <person name="Magnuson J."/>
            <person name="Mondo S."/>
            <person name="Nolan M."/>
            <person name="Ohm R."/>
            <person name="Pangilinan J."/>
            <person name="Park H.-J."/>
            <person name="Ramirez L."/>
            <person name="Alfaro M."/>
            <person name="Sun H."/>
            <person name="Tritt A."/>
            <person name="Yoshinaga Y."/>
            <person name="Zwiers L.-H."/>
            <person name="Turgeon B."/>
            <person name="Goodwin S."/>
            <person name="Spatafora J."/>
            <person name="Crous P."/>
            <person name="Grigoriev I."/>
        </authorList>
    </citation>
    <scope>NUCLEOTIDE SEQUENCE</scope>
    <source>
        <strain evidence="3">CBS 279.74</strain>
    </source>
</reference>
<dbReference type="GO" id="GO:0005509">
    <property type="term" value="F:calcium ion binding"/>
    <property type="evidence" value="ECO:0007669"/>
    <property type="project" value="TreeGrafter"/>
</dbReference>
<dbReference type="Proteomes" id="UP000799428">
    <property type="component" value="Unassembled WGS sequence"/>
</dbReference>
<dbReference type="AlphaFoldDB" id="A0A6G1KPM7"/>
<proteinExistence type="inferred from homology"/>
<feature type="transmembrane region" description="Helical" evidence="2">
    <location>
        <begin position="202"/>
        <end position="220"/>
    </location>
</feature>
<dbReference type="Pfam" id="PF05042">
    <property type="entry name" value="Caleosin"/>
    <property type="match status" value="1"/>
</dbReference>
<keyword evidence="2" id="KW-1133">Transmembrane helix</keyword>
<dbReference type="OrthoDB" id="640742at2759"/>
<gene>
    <name evidence="3" type="ORF">K504DRAFT_456649</name>
</gene>
<accession>A0A6G1KPM7</accession>
<evidence type="ECO:0000256" key="1">
    <source>
        <dbReference type="ARBA" id="ARBA00006765"/>
    </source>
</evidence>
<organism evidence="3 4">
    <name type="scientific">Pleomassaria siparia CBS 279.74</name>
    <dbReference type="NCBI Taxonomy" id="1314801"/>
    <lineage>
        <taxon>Eukaryota</taxon>
        <taxon>Fungi</taxon>
        <taxon>Dikarya</taxon>
        <taxon>Ascomycota</taxon>
        <taxon>Pezizomycotina</taxon>
        <taxon>Dothideomycetes</taxon>
        <taxon>Pleosporomycetidae</taxon>
        <taxon>Pleosporales</taxon>
        <taxon>Pleomassariaceae</taxon>
        <taxon>Pleomassaria</taxon>
    </lineage>
</organism>
<comment type="similarity">
    <text evidence="1">Belongs to the caleosin family.</text>
</comment>
<sequence>MAKHMGNDENNDKLPISLVVSSISTVPVTEERKPYINPGSQPSLYHSGAARANLAPSAECPYGTRKHGYSAHHAHQTVLQQHCAFFDPDSDGIVYPLDTYRGFRELSFGILLSMLAVLIIHPSFSWWSLPPRRWRPDPWFGVHLANIHRTKHGSDTGTYDHEGRYVPQKFEEIFTKYADGRDYLTVWDVINMIMGQRLIADPIGWGGAVFEWTATFLMLWPENGRMMKEDIRRVYDGSIFYEIAAKQVERRRNR</sequence>
<dbReference type="PANTHER" id="PTHR31495:SF0">
    <property type="entry name" value="BINDING PROTEIN CALEOSIN, PUTATIVE (AFU_ORTHOLOGUE AFUA_5G13750)-RELATED"/>
    <property type="match status" value="1"/>
</dbReference>
<evidence type="ECO:0000256" key="2">
    <source>
        <dbReference type="SAM" id="Phobius"/>
    </source>
</evidence>
<dbReference type="GO" id="GO:0004497">
    <property type="term" value="F:monooxygenase activity"/>
    <property type="evidence" value="ECO:0007669"/>
    <property type="project" value="TreeGrafter"/>
</dbReference>
<evidence type="ECO:0000313" key="3">
    <source>
        <dbReference type="EMBL" id="KAF2714432.1"/>
    </source>
</evidence>
<keyword evidence="2" id="KW-0812">Transmembrane</keyword>
<protein>
    <submittedName>
        <fullName evidence="3">Caleosin domain-containing protein</fullName>
    </submittedName>
</protein>
<keyword evidence="4" id="KW-1185">Reference proteome</keyword>
<evidence type="ECO:0000313" key="4">
    <source>
        <dbReference type="Proteomes" id="UP000799428"/>
    </source>
</evidence>
<name>A0A6G1KPM7_9PLEO</name>